<evidence type="ECO:0000256" key="9">
    <source>
        <dbReference type="ARBA" id="ARBA00033070"/>
    </source>
</evidence>
<proteinExistence type="inferred from homology"/>
<dbReference type="FunFam" id="2.170.120.12:FF:000001">
    <property type="entry name" value="DNA-directed RNA polymerase subunit alpha"/>
    <property type="match status" value="1"/>
</dbReference>
<evidence type="ECO:0000259" key="12">
    <source>
        <dbReference type="SMART" id="SM00662"/>
    </source>
</evidence>
<dbReference type="GO" id="GO:0046983">
    <property type="term" value="F:protein dimerization activity"/>
    <property type="evidence" value="ECO:0007669"/>
    <property type="project" value="InterPro"/>
</dbReference>
<evidence type="ECO:0000256" key="8">
    <source>
        <dbReference type="ARBA" id="ARBA00032524"/>
    </source>
</evidence>
<comment type="domain">
    <text evidence="11">The N-terminal domain is essential for RNAP assembly and basal transcription, whereas the C-terminal domain is involved in interaction with transcriptional regulators and with upstream promoter elements.</text>
</comment>
<dbReference type="FunFam" id="1.10.150.20:FF:000001">
    <property type="entry name" value="DNA-directed RNA polymerase subunit alpha"/>
    <property type="match status" value="1"/>
</dbReference>
<comment type="similarity">
    <text evidence="1 11">Belongs to the RNA polymerase alpha chain family.</text>
</comment>
<dbReference type="AlphaFoldDB" id="A0A1I3RWD9"/>
<dbReference type="Proteomes" id="UP000199110">
    <property type="component" value="Unassembled WGS sequence"/>
</dbReference>
<evidence type="ECO:0000256" key="2">
    <source>
        <dbReference type="ARBA" id="ARBA00012418"/>
    </source>
</evidence>
<keyword evidence="7 11" id="KW-0804">Transcription</keyword>
<dbReference type="NCBIfam" id="NF003519">
    <property type="entry name" value="PRK05182.2-5"/>
    <property type="match status" value="1"/>
</dbReference>
<dbReference type="NCBIfam" id="TIGR02027">
    <property type="entry name" value="rpoA"/>
    <property type="match status" value="1"/>
</dbReference>
<reference evidence="13 14" key="1">
    <citation type="submission" date="2016-10" db="EMBL/GenBank/DDBJ databases">
        <authorList>
            <person name="de Groot N.N."/>
        </authorList>
    </citation>
    <scope>NUCLEOTIDE SEQUENCE [LARGE SCALE GENOMIC DNA]</scope>
    <source>
        <strain evidence="13 14">DSM 19073</strain>
    </source>
</reference>
<dbReference type="Gene3D" id="1.10.150.20">
    <property type="entry name" value="5' to 3' exonuclease, C-terminal subdomain"/>
    <property type="match status" value="1"/>
</dbReference>
<comment type="catalytic activity">
    <reaction evidence="10 11">
        <text>RNA(n) + a ribonucleoside 5'-triphosphate = RNA(n+1) + diphosphate</text>
        <dbReference type="Rhea" id="RHEA:21248"/>
        <dbReference type="Rhea" id="RHEA-COMP:14527"/>
        <dbReference type="Rhea" id="RHEA-COMP:17342"/>
        <dbReference type="ChEBI" id="CHEBI:33019"/>
        <dbReference type="ChEBI" id="CHEBI:61557"/>
        <dbReference type="ChEBI" id="CHEBI:140395"/>
        <dbReference type="EC" id="2.7.7.6"/>
    </reaction>
</comment>
<dbReference type="InterPro" id="IPR036643">
    <property type="entry name" value="RNApol_insert_sf"/>
</dbReference>
<protein>
    <recommendedName>
        <fullName evidence="3 11">DNA-directed RNA polymerase subunit alpha</fullName>
        <shortName evidence="11">RNAP subunit alpha</shortName>
        <ecNumber evidence="2 11">2.7.7.6</ecNumber>
    </recommendedName>
    <alternativeName>
        <fullName evidence="9 11">RNA polymerase subunit alpha</fullName>
    </alternativeName>
    <alternativeName>
        <fullName evidence="8 11">Transcriptase subunit alpha</fullName>
    </alternativeName>
</protein>
<dbReference type="Pfam" id="PF03118">
    <property type="entry name" value="RNA_pol_A_CTD"/>
    <property type="match status" value="1"/>
</dbReference>
<dbReference type="InterPro" id="IPR011260">
    <property type="entry name" value="RNAP_asu_C"/>
</dbReference>
<evidence type="ECO:0000256" key="11">
    <source>
        <dbReference type="HAMAP-Rule" id="MF_00059"/>
    </source>
</evidence>
<keyword evidence="14" id="KW-1185">Reference proteome</keyword>
<dbReference type="InterPro" id="IPR011262">
    <property type="entry name" value="DNA-dir_RNA_pol_insert"/>
</dbReference>
<evidence type="ECO:0000256" key="10">
    <source>
        <dbReference type="ARBA" id="ARBA00048552"/>
    </source>
</evidence>
<dbReference type="SMART" id="SM00662">
    <property type="entry name" value="RPOLD"/>
    <property type="match status" value="1"/>
</dbReference>
<organism evidence="13 14">
    <name type="scientific">Jannaschia pohangensis</name>
    <dbReference type="NCBI Taxonomy" id="390807"/>
    <lineage>
        <taxon>Bacteria</taxon>
        <taxon>Pseudomonadati</taxon>
        <taxon>Pseudomonadota</taxon>
        <taxon>Alphaproteobacteria</taxon>
        <taxon>Rhodobacterales</taxon>
        <taxon>Roseobacteraceae</taxon>
        <taxon>Jannaschia</taxon>
    </lineage>
</organism>
<dbReference type="Gene3D" id="2.170.120.12">
    <property type="entry name" value="DNA-directed RNA polymerase, insert domain"/>
    <property type="match status" value="1"/>
</dbReference>
<comment type="function">
    <text evidence="11">DNA-dependent RNA polymerase catalyzes the transcription of DNA into RNA using the four ribonucleoside triphosphates as substrates.</text>
</comment>
<keyword evidence="4 11" id="KW-0240">DNA-directed RNA polymerase</keyword>
<dbReference type="SUPFAM" id="SSF56553">
    <property type="entry name" value="Insert subdomain of RNA polymerase alpha subunit"/>
    <property type="match status" value="1"/>
</dbReference>
<evidence type="ECO:0000256" key="7">
    <source>
        <dbReference type="ARBA" id="ARBA00023163"/>
    </source>
</evidence>
<comment type="subunit">
    <text evidence="11">Homodimer. The RNAP catalytic core consists of 2 alpha, 1 beta, 1 beta' and 1 omega subunit. When a sigma factor is associated with the core the holoenzyme is formed, which can initiate transcription.</text>
</comment>
<dbReference type="InterPro" id="IPR036603">
    <property type="entry name" value="RBP11-like"/>
</dbReference>
<dbReference type="GO" id="GO:0003899">
    <property type="term" value="F:DNA-directed RNA polymerase activity"/>
    <property type="evidence" value="ECO:0007669"/>
    <property type="project" value="UniProtKB-UniRule"/>
</dbReference>
<feature type="region of interest" description="Alpha N-terminal domain (alpha-NTD)" evidence="11">
    <location>
        <begin position="1"/>
        <end position="240"/>
    </location>
</feature>
<evidence type="ECO:0000256" key="1">
    <source>
        <dbReference type="ARBA" id="ARBA00007123"/>
    </source>
</evidence>
<dbReference type="NCBIfam" id="NF003513">
    <property type="entry name" value="PRK05182.1-2"/>
    <property type="match status" value="1"/>
</dbReference>
<dbReference type="InterPro" id="IPR011773">
    <property type="entry name" value="DNA-dir_RpoA"/>
</dbReference>
<dbReference type="Pfam" id="PF01193">
    <property type="entry name" value="RNA_pol_L"/>
    <property type="match status" value="1"/>
</dbReference>
<dbReference type="STRING" id="390807.SAMN04488095_2914"/>
<dbReference type="GO" id="GO:0006351">
    <property type="term" value="P:DNA-templated transcription"/>
    <property type="evidence" value="ECO:0007669"/>
    <property type="project" value="UniProtKB-UniRule"/>
</dbReference>
<feature type="domain" description="DNA-directed RNA polymerase RpoA/D/Rpb3-type" evidence="12">
    <location>
        <begin position="32"/>
        <end position="239"/>
    </location>
</feature>
<evidence type="ECO:0000256" key="5">
    <source>
        <dbReference type="ARBA" id="ARBA00022679"/>
    </source>
</evidence>
<dbReference type="SUPFAM" id="SSF55257">
    <property type="entry name" value="RBP11-like subunits of RNA polymerase"/>
    <property type="match status" value="1"/>
</dbReference>
<accession>A0A1I3RWD9</accession>
<dbReference type="EC" id="2.7.7.6" evidence="2 11"/>
<dbReference type="SUPFAM" id="SSF47789">
    <property type="entry name" value="C-terminal domain of RNA polymerase alpha subunit"/>
    <property type="match status" value="1"/>
</dbReference>
<keyword evidence="6 11" id="KW-0548">Nucleotidyltransferase</keyword>
<dbReference type="InterPro" id="IPR011263">
    <property type="entry name" value="DNA-dir_RNA_pol_RpoA/D/Rpb3"/>
</dbReference>
<dbReference type="Pfam" id="PF01000">
    <property type="entry name" value="RNA_pol_A_bac"/>
    <property type="match status" value="1"/>
</dbReference>
<evidence type="ECO:0000313" key="14">
    <source>
        <dbReference type="Proteomes" id="UP000199110"/>
    </source>
</evidence>
<dbReference type="Gene3D" id="3.30.1360.10">
    <property type="entry name" value="RNA polymerase, RBP11-like subunit"/>
    <property type="match status" value="1"/>
</dbReference>
<dbReference type="GO" id="GO:0005737">
    <property type="term" value="C:cytoplasm"/>
    <property type="evidence" value="ECO:0007669"/>
    <property type="project" value="UniProtKB-ARBA"/>
</dbReference>
<evidence type="ECO:0000256" key="3">
    <source>
        <dbReference type="ARBA" id="ARBA00015972"/>
    </source>
</evidence>
<evidence type="ECO:0000256" key="4">
    <source>
        <dbReference type="ARBA" id="ARBA00022478"/>
    </source>
</evidence>
<dbReference type="CDD" id="cd06928">
    <property type="entry name" value="RNAP_alpha_NTD"/>
    <property type="match status" value="1"/>
</dbReference>
<evidence type="ECO:0000256" key="6">
    <source>
        <dbReference type="ARBA" id="ARBA00022695"/>
    </source>
</evidence>
<name>A0A1I3RWD9_9RHOB</name>
<evidence type="ECO:0000313" key="13">
    <source>
        <dbReference type="EMBL" id="SFJ50350.1"/>
    </source>
</evidence>
<gene>
    <name evidence="11" type="primary">rpoA</name>
    <name evidence="13" type="ORF">SAMN04488095_2914</name>
</gene>
<sequence>MEGQGKMIHKNWQELIKPSQLEVRPGNNPARQATMVAEPLERGFGLTLGNALRRVLMSSLQGAAITSVQIDNVLHEFSSVSGVREDVTDIILNLKGVSLKMEVEGPKRLSISAKGPMVVTAGDISESNGIEVLNRDHVICHLDDGADLYMELMVNTGKGYVSADKNKPEDAPIGLIPIDAIYSPVKKVSYEVQPTREGQVLDYDKLTLKLETDGSIAPDDAVAYAARILQDQLQVFVNFDEPEAARGSETADDLEFNPLLLKKVDELELSVRSANCLKNDNIVYIGDLIQKTEAEMLRTPNFGRKSLNEIKEVLSGMGLHLGMDIVDWPPENIEDLAKKFENEF</sequence>
<feature type="region of interest" description="Alpha C-terminal domain (alpha-CTD)" evidence="11">
    <location>
        <begin position="256"/>
        <end position="344"/>
    </location>
</feature>
<keyword evidence="5 11" id="KW-0808">Transferase</keyword>
<dbReference type="GO" id="GO:0003677">
    <property type="term" value="F:DNA binding"/>
    <property type="evidence" value="ECO:0007669"/>
    <property type="project" value="UniProtKB-UniRule"/>
</dbReference>
<dbReference type="EMBL" id="FORA01000004">
    <property type="protein sequence ID" value="SFJ50350.1"/>
    <property type="molecule type" value="Genomic_DNA"/>
</dbReference>
<dbReference type="HAMAP" id="MF_00059">
    <property type="entry name" value="RNApol_bact_RpoA"/>
    <property type="match status" value="1"/>
</dbReference>
<dbReference type="GO" id="GO:0000428">
    <property type="term" value="C:DNA-directed RNA polymerase complex"/>
    <property type="evidence" value="ECO:0007669"/>
    <property type="project" value="UniProtKB-KW"/>
</dbReference>